<dbReference type="Proteomes" id="UP001317191">
    <property type="component" value="Unassembled WGS sequence"/>
</dbReference>
<protein>
    <recommendedName>
        <fullName evidence="3">DUF4252 domain-containing protein</fullName>
    </recommendedName>
</protein>
<comment type="caution">
    <text evidence="1">The sequence shown here is derived from an EMBL/GenBank/DDBJ whole genome shotgun (WGS) entry which is preliminary data.</text>
</comment>
<evidence type="ECO:0000313" key="1">
    <source>
        <dbReference type="EMBL" id="MCL9808379.1"/>
    </source>
</evidence>
<dbReference type="EMBL" id="JAMLJM010000002">
    <property type="protein sequence ID" value="MCL9808379.1"/>
    <property type="molecule type" value="Genomic_DNA"/>
</dbReference>
<accession>A0ABT0TMQ2</accession>
<gene>
    <name evidence="1" type="ORF">NAT50_03310</name>
</gene>
<dbReference type="RefSeq" id="WP_250591487.1">
    <property type="nucleotide sequence ID" value="NZ_JAMLJM010000002.1"/>
</dbReference>
<evidence type="ECO:0000313" key="2">
    <source>
        <dbReference type="Proteomes" id="UP001317191"/>
    </source>
</evidence>
<name>A0ABT0TMQ2_9FLAO</name>
<organism evidence="1 2">
    <name type="scientific">Flavobacterium luminosum</name>
    <dbReference type="NCBI Taxonomy" id="2949086"/>
    <lineage>
        <taxon>Bacteria</taxon>
        <taxon>Pseudomonadati</taxon>
        <taxon>Bacteroidota</taxon>
        <taxon>Flavobacteriia</taxon>
        <taxon>Flavobacteriales</taxon>
        <taxon>Flavobacteriaceae</taxon>
        <taxon>Flavobacterium</taxon>
    </lineage>
</organism>
<sequence length="189" mass="21684">MKKIFYLFVLFVSTQMFSQNIESLKTKANQAYKASAEMDFDKILELTYPKLFSIMPKESLKEIIKQTFEGNPEFKIKMIAVEPNFNFSEIKKIDGQTFCVIKHNNALEMVFTNKISDPNAVTDLFKSSMKADDVTYNAEKNSILIKLISTMIAVADDSTKNEWTFLNNDNDGQLMTLLFSEKIKKELGL</sequence>
<proteinExistence type="predicted"/>
<evidence type="ECO:0008006" key="3">
    <source>
        <dbReference type="Google" id="ProtNLM"/>
    </source>
</evidence>
<reference evidence="1 2" key="1">
    <citation type="submission" date="2022-05" db="EMBL/GenBank/DDBJ databases">
        <title>Flavobacterium sp., isolated from activated sludge.</title>
        <authorList>
            <person name="Ran Q."/>
        </authorList>
    </citation>
    <scope>NUCLEOTIDE SEQUENCE [LARGE SCALE GENOMIC DNA]</scope>
    <source>
        <strain evidence="1 2">HXWNR70</strain>
    </source>
</reference>
<keyword evidence="2" id="KW-1185">Reference proteome</keyword>